<evidence type="ECO:0000313" key="6">
    <source>
        <dbReference type="Proteomes" id="UP001589747"/>
    </source>
</evidence>
<comment type="similarity">
    <text evidence="3">Belongs to the Nudix hydrolase family.</text>
</comment>
<evidence type="ECO:0000256" key="2">
    <source>
        <dbReference type="ARBA" id="ARBA00022801"/>
    </source>
</evidence>
<dbReference type="InterPro" id="IPR020476">
    <property type="entry name" value="Nudix_hydrolase"/>
</dbReference>
<keyword evidence="6" id="KW-1185">Reference proteome</keyword>
<organism evidence="5 6">
    <name type="scientific">Paenibacillus aurantiacus</name>
    <dbReference type="NCBI Taxonomy" id="1936118"/>
    <lineage>
        <taxon>Bacteria</taxon>
        <taxon>Bacillati</taxon>
        <taxon>Bacillota</taxon>
        <taxon>Bacilli</taxon>
        <taxon>Bacillales</taxon>
        <taxon>Paenibacillaceae</taxon>
        <taxon>Paenibacillus</taxon>
    </lineage>
</organism>
<dbReference type="InterPro" id="IPR020084">
    <property type="entry name" value="NUDIX_hydrolase_CS"/>
</dbReference>
<feature type="domain" description="Nudix hydrolase" evidence="4">
    <location>
        <begin position="1"/>
        <end position="126"/>
    </location>
</feature>
<evidence type="ECO:0000313" key="5">
    <source>
        <dbReference type="EMBL" id="MFB9324545.1"/>
    </source>
</evidence>
<evidence type="ECO:0000256" key="3">
    <source>
        <dbReference type="RuleBase" id="RU003476"/>
    </source>
</evidence>
<protein>
    <submittedName>
        <fullName evidence="5">NUDIX hydrolase</fullName>
        <ecNumber evidence="5">3.6.-.-</ecNumber>
    </submittedName>
</protein>
<dbReference type="PANTHER" id="PTHR43046">
    <property type="entry name" value="GDP-MANNOSE MANNOSYL HYDROLASE"/>
    <property type="match status" value="1"/>
</dbReference>
<name>A0ABV5KH36_9BACL</name>
<comment type="cofactor">
    <cofactor evidence="1">
        <name>Mg(2+)</name>
        <dbReference type="ChEBI" id="CHEBI:18420"/>
    </cofactor>
</comment>
<comment type="caution">
    <text evidence="5">The sequence shown here is derived from an EMBL/GenBank/DDBJ whole genome shotgun (WGS) entry which is preliminary data.</text>
</comment>
<dbReference type="PROSITE" id="PS00893">
    <property type="entry name" value="NUDIX_BOX"/>
    <property type="match status" value="1"/>
</dbReference>
<dbReference type="EMBL" id="JBHMDO010000003">
    <property type="protein sequence ID" value="MFB9324545.1"/>
    <property type="molecule type" value="Genomic_DNA"/>
</dbReference>
<dbReference type="Pfam" id="PF00293">
    <property type="entry name" value="NUDIX"/>
    <property type="match status" value="1"/>
</dbReference>
<dbReference type="Proteomes" id="UP001589747">
    <property type="component" value="Unassembled WGS sequence"/>
</dbReference>
<dbReference type="InterPro" id="IPR000086">
    <property type="entry name" value="NUDIX_hydrolase_dom"/>
</dbReference>
<accession>A0ABV5KH36</accession>
<dbReference type="SUPFAM" id="SSF55811">
    <property type="entry name" value="Nudix"/>
    <property type="match status" value="1"/>
</dbReference>
<dbReference type="InterPro" id="IPR015797">
    <property type="entry name" value="NUDIX_hydrolase-like_dom_sf"/>
</dbReference>
<dbReference type="PROSITE" id="PS51462">
    <property type="entry name" value="NUDIX"/>
    <property type="match status" value="1"/>
</dbReference>
<dbReference type="CDD" id="cd02883">
    <property type="entry name" value="NUDIX_Hydrolase"/>
    <property type="match status" value="1"/>
</dbReference>
<keyword evidence="2 3" id="KW-0378">Hydrolase</keyword>
<gene>
    <name evidence="5" type="ORF">ACFFSY_01150</name>
</gene>
<dbReference type="RefSeq" id="WP_377488649.1">
    <property type="nucleotide sequence ID" value="NZ_JBHMDO010000003.1"/>
</dbReference>
<dbReference type="GO" id="GO:0016787">
    <property type="term" value="F:hydrolase activity"/>
    <property type="evidence" value="ECO:0007669"/>
    <property type="project" value="UniProtKB-KW"/>
</dbReference>
<dbReference type="PRINTS" id="PR00502">
    <property type="entry name" value="NUDIXFAMILY"/>
</dbReference>
<proteinExistence type="inferred from homology"/>
<dbReference type="PANTHER" id="PTHR43046:SF14">
    <property type="entry name" value="MUTT_NUDIX FAMILY PROTEIN"/>
    <property type="match status" value="1"/>
</dbReference>
<dbReference type="EC" id="3.6.-.-" evidence="5"/>
<reference evidence="5 6" key="1">
    <citation type="submission" date="2024-09" db="EMBL/GenBank/DDBJ databases">
        <authorList>
            <person name="Sun Q."/>
            <person name="Mori K."/>
        </authorList>
    </citation>
    <scope>NUCLEOTIDE SEQUENCE [LARGE SCALE GENOMIC DNA]</scope>
    <source>
        <strain evidence="5 6">TISTR 2452</strain>
    </source>
</reference>
<evidence type="ECO:0000256" key="1">
    <source>
        <dbReference type="ARBA" id="ARBA00001946"/>
    </source>
</evidence>
<dbReference type="Gene3D" id="3.90.79.10">
    <property type="entry name" value="Nucleoside Triphosphate Pyrophosphohydrolase"/>
    <property type="match status" value="1"/>
</dbReference>
<sequence>MSRKPVGAAAVILDAEGRVLLVKHNYGKYNWELPGGLSELSESAASTATREVREETGLEADVERMTGVYYEPEHDMHHFVFTCKLSSHQPPRPDEAEVIACQYFHVDDLPRPISDFTLARIQDALNKSDDQLFHIIGPRQWFE</sequence>
<evidence type="ECO:0000259" key="4">
    <source>
        <dbReference type="PROSITE" id="PS51462"/>
    </source>
</evidence>